<dbReference type="EMBL" id="CP024696">
    <property type="protein sequence ID" value="ATV53800.1"/>
    <property type="molecule type" value="Genomic_DNA"/>
</dbReference>
<sequence>MRGLSPSRPIARPDSKSVKFSWTGKTTDLVELVYGLDEMSCINGGRTSIKELSAFFYGLFEIHSKDAYRLYNDIKCRKSDSRTYFLDQMAKCLNERMERDEKELAKRR</sequence>
<proteinExistence type="predicted"/>
<reference evidence="1 2" key="1">
    <citation type="submission" date="2017-11" db="EMBL/GenBank/DDBJ databases">
        <title>Genome sequencing of Prevotella intermedia KCOM 2033.</title>
        <authorList>
            <person name="Kook J.-K."/>
            <person name="Park S.-N."/>
            <person name="Lim Y.K."/>
        </authorList>
    </citation>
    <scope>NUCLEOTIDE SEQUENCE [LARGE SCALE GENOMIC DNA]</scope>
    <source>
        <strain evidence="1 2">KCOM 2033</strain>
    </source>
</reference>
<organism evidence="1 2">
    <name type="scientific">Prevotella intermedia</name>
    <dbReference type="NCBI Taxonomy" id="28131"/>
    <lineage>
        <taxon>Bacteria</taxon>
        <taxon>Pseudomonadati</taxon>
        <taxon>Bacteroidota</taxon>
        <taxon>Bacteroidia</taxon>
        <taxon>Bacteroidales</taxon>
        <taxon>Prevotellaceae</taxon>
        <taxon>Prevotella</taxon>
    </lineage>
</organism>
<name>A0A2D3NEF3_PREIN</name>
<dbReference type="InterPro" id="IPR018534">
    <property type="entry name" value="Tet_reg_excision_RteC"/>
</dbReference>
<evidence type="ECO:0000313" key="2">
    <source>
        <dbReference type="Proteomes" id="UP000229323"/>
    </source>
</evidence>
<accession>A0A2D3NEF3</accession>
<dbReference type="Pfam" id="PF09357">
    <property type="entry name" value="RteC"/>
    <property type="match status" value="1"/>
</dbReference>
<dbReference type="Proteomes" id="UP000229323">
    <property type="component" value="Chromosome"/>
</dbReference>
<evidence type="ECO:0000313" key="1">
    <source>
        <dbReference type="EMBL" id="ATV53800.1"/>
    </source>
</evidence>
<dbReference type="AlphaFoldDB" id="A0A2D3NEF3"/>
<protein>
    <submittedName>
        <fullName evidence="1">RteC protein</fullName>
    </submittedName>
</protein>
<gene>
    <name evidence="1" type="ORF">CTM50_01655</name>
</gene>